<comment type="caution">
    <text evidence="4">The sequence shown here is derived from an EMBL/GenBank/DDBJ whole genome shotgun (WGS) entry which is preliminary data.</text>
</comment>
<evidence type="ECO:0000256" key="1">
    <source>
        <dbReference type="ARBA" id="ARBA00010515"/>
    </source>
</evidence>
<dbReference type="Gene3D" id="3.40.50.1820">
    <property type="entry name" value="alpha/beta hydrolase"/>
    <property type="match status" value="1"/>
</dbReference>
<dbReference type="InterPro" id="IPR002168">
    <property type="entry name" value="Lipase_GDXG_HIS_AS"/>
</dbReference>
<dbReference type="PANTHER" id="PTHR48081:SF8">
    <property type="entry name" value="ALPHA_BETA HYDROLASE FOLD-3 DOMAIN-CONTAINING PROTEIN-RELATED"/>
    <property type="match status" value="1"/>
</dbReference>
<accession>A0A6I4MCI5</accession>
<keyword evidence="5" id="KW-1185">Reference proteome</keyword>
<dbReference type="Pfam" id="PF07859">
    <property type="entry name" value="Abhydrolase_3"/>
    <property type="match status" value="1"/>
</dbReference>
<evidence type="ECO:0000313" key="4">
    <source>
        <dbReference type="EMBL" id="MWA03413.1"/>
    </source>
</evidence>
<organism evidence="4 5">
    <name type="scientific">Actinomadura physcomitrii</name>
    <dbReference type="NCBI Taxonomy" id="2650748"/>
    <lineage>
        <taxon>Bacteria</taxon>
        <taxon>Bacillati</taxon>
        <taxon>Actinomycetota</taxon>
        <taxon>Actinomycetes</taxon>
        <taxon>Streptosporangiales</taxon>
        <taxon>Thermomonosporaceae</taxon>
        <taxon>Actinomadura</taxon>
    </lineage>
</organism>
<keyword evidence="2 4" id="KW-0378">Hydrolase</keyword>
<dbReference type="Proteomes" id="UP000462055">
    <property type="component" value="Unassembled WGS sequence"/>
</dbReference>
<dbReference type="InterPro" id="IPR029058">
    <property type="entry name" value="AB_hydrolase_fold"/>
</dbReference>
<dbReference type="InterPro" id="IPR050300">
    <property type="entry name" value="GDXG_lipolytic_enzyme"/>
</dbReference>
<dbReference type="PROSITE" id="PS01173">
    <property type="entry name" value="LIPASE_GDXG_HIS"/>
    <property type="match status" value="1"/>
</dbReference>
<dbReference type="EMBL" id="WBMS02000019">
    <property type="protein sequence ID" value="MWA03413.1"/>
    <property type="molecule type" value="Genomic_DNA"/>
</dbReference>
<gene>
    <name evidence="4" type="ORF">F8568_024140</name>
</gene>
<evidence type="ECO:0000313" key="5">
    <source>
        <dbReference type="Proteomes" id="UP000462055"/>
    </source>
</evidence>
<comment type="similarity">
    <text evidence="1">Belongs to the 'GDXG' lipolytic enzyme family.</text>
</comment>
<name>A0A6I4MCI5_9ACTN</name>
<dbReference type="SUPFAM" id="SSF53474">
    <property type="entry name" value="alpha/beta-Hydrolases"/>
    <property type="match status" value="1"/>
</dbReference>
<dbReference type="PANTHER" id="PTHR48081">
    <property type="entry name" value="AB HYDROLASE SUPERFAMILY PROTEIN C4A8.06C"/>
    <property type="match status" value="1"/>
</dbReference>
<reference evidence="4" key="1">
    <citation type="submission" date="2019-12" db="EMBL/GenBank/DDBJ databases">
        <title>Actinomadura physcomitrii sp. nov., a novel actinomycete isolated from moss [Physcomitrium sphaericum (Ludw) Fuernr].</title>
        <authorList>
            <person name="Zhuang X."/>
        </authorList>
    </citation>
    <scope>NUCLEOTIDE SEQUENCE [LARGE SCALE GENOMIC DNA]</scope>
    <source>
        <strain evidence="4">LD22</strain>
    </source>
</reference>
<protein>
    <submittedName>
        <fullName evidence="4">Alpha/beta hydrolase fold domain-containing protein</fullName>
    </submittedName>
</protein>
<dbReference type="RefSeq" id="WP_151595954.1">
    <property type="nucleotide sequence ID" value="NZ_WBMS02000019.1"/>
</dbReference>
<feature type="domain" description="Alpha/beta hydrolase fold-3" evidence="3">
    <location>
        <begin position="80"/>
        <end position="288"/>
    </location>
</feature>
<sequence length="321" mass="34423">MSEHVLEPAAQELADATSKPPFVYELGTEGARKVLDDLQAGPVEGPEADEKWITVPAEVGDVRVRIVKPAGTAGTVLPAVLYVHGGGWVLGNAGTHDRLVRELATGAGAAVVFVEYDRSPEARYPVAIEQAYATAQWITRHGAEEGLDASRLAVAGDSVGGNMTAALTILAKRRGDVTFVHQSLYYPVTDAAQDTASYREFADGPYLTAKAMAWFWDAYTTDPAERAEITASPLRAALDDLAGLPPAFLIVDENDVLRDEGEAYARRLTEAGVPTTSVRYNGTLHDFMMLDPVRGTRAARAATAQAAAVLKSALRTREEDR</sequence>
<dbReference type="InterPro" id="IPR013094">
    <property type="entry name" value="AB_hydrolase_3"/>
</dbReference>
<proteinExistence type="inferred from homology"/>
<evidence type="ECO:0000259" key="3">
    <source>
        <dbReference type="Pfam" id="PF07859"/>
    </source>
</evidence>
<dbReference type="AlphaFoldDB" id="A0A6I4MCI5"/>
<evidence type="ECO:0000256" key="2">
    <source>
        <dbReference type="ARBA" id="ARBA00022801"/>
    </source>
</evidence>
<dbReference type="GO" id="GO:0016787">
    <property type="term" value="F:hydrolase activity"/>
    <property type="evidence" value="ECO:0007669"/>
    <property type="project" value="UniProtKB-KW"/>
</dbReference>